<sequence>MDDTTTNLSKEPPVKPKIRGIQFDRVSPKHQEQLRVIVEAVKNDPDLDLDLQIRDGYVNIYYKGGSLLKISSFRGRQINFSFDPNYYKRKGKDEWEVDAAWLKEIPRDASSWVKCFPKLKNVMNDWFKDGNNKTERELQHKLASESTRNPSSHWIILDIEYAVWLHGERSRDKRTAGRRLCRFDMIALERTELHAAGPLTVYLIEFKQGLGAVDGKAGVAEHAEDLKQFISGGNDKDARRAFKESVRNILREKIELGLLPGVAAPQENVDIEFKALFLVQGVENLQKVADLENAANKVLGEYGASPLFRNSLN</sequence>
<organism evidence="1 2">
    <name type="scientific">Trichlorobacter lovleyi (strain ATCC BAA-1151 / DSM 17278 / SZ)</name>
    <name type="common">Geobacter lovleyi</name>
    <dbReference type="NCBI Taxonomy" id="398767"/>
    <lineage>
        <taxon>Bacteria</taxon>
        <taxon>Pseudomonadati</taxon>
        <taxon>Thermodesulfobacteriota</taxon>
        <taxon>Desulfuromonadia</taxon>
        <taxon>Geobacterales</taxon>
        <taxon>Geobacteraceae</taxon>
        <taxon>Trichlorobacter</taxon>
    </lineage>
</organism>
<gene>
    <name evidence="1" type="ordered locus">Glov_0022</name>
</gene>
<proteinExistence type="predicted"/>
<dbReference type="Proteomes" id="UP000002420">
    <property type="component" value="Chromosome"/>
</dbReference>
<accession>B3E8Q7</accession>
<keyword evidence="2" id="KW-1185">Reference proteome</keyword>
<evidence type="ECO:0000313" key="1">
    <source>
        <dbReference type="EMBL" id="ACD93760.1"/>
    </source>
</evidence>
<evidence type="ECO:0000313" key="2">
    <source>
        <dbReference type="Proteomes" id="UP000002420"/>
    </source>
</evidence>
<dbReference type="AlphaFoldDB" id="B3E8Q7"/>
<name>B3E8Q7_TRIL1</name>
<dbReference type="RefSeq" id="WP_012468119.1">
    <property type="nucleotide sequence ID" value="NC_010814.1"/>
</dbReference>
<dbReference type="OrthoDB" id="6064977at2"/>
<dbReference type="eggNOG" id="ENOG5032X0Z">
    <property type="taxonomic scope" value="Bacteria"/>
</dbReference>
<dbReference type="STRING" id="398767.Glov_0022"/>
<reference evidence="1 2" key="1">
    <citation type="submission" date="2008-05" db="EMBL/GenBank/DDBJ databases">
        <title>Complete sequence of chromosome of Geobacter lovleyi SZ.</title>
        <authorList>
            <consortium name="US DOE Joint Genome Institute"/>
            <person name="Lucas S."/>
            <person name="Copeland A."/>
            <person name="Lapidus A."/>
            <person name="Glavina del Rio T."/>
            <person name="Dalin E."/>
            <person name="Tice H."/>
            <person name="Bruce D."/>
            <person name="Goodwin L."/>
            <person name="Pitluck S."/>
            <person name="Chertkov O."/>
            <person name="Meincke L."/>
            <person name="Brettin T."/>
            <person name="Detter J.C."/>
            <person name="Han C."/>
            <person name="Tapia R."/>
            <person name="Kuske C.R."/>
            <person name="Schmutz J."/>
            <person name="Larimer F."/>
            <person name="Land M."/>
            <person name="Hauser L."/>
            <person name="Kyrpides N."/>
            <person name="Mikhailova N."/>
            <person name="Sung Y."/>
            <person name="Fletcher K.E."/>
            <person name="Ritalahti K.M."/>
            <person name="Loeffler F.E."/>
            <person name="Richardson P."/>
        </authorList>
    </citation>
    <scope>NUCLEOTIDE SEQUENCE [LARGE SCALE GENOMIC DNA]</scope>
    <source>
        <strain evidence="2">ATCC BAA-1151 / DSM 17278 / SZ</strain>
    </source>
</reference>
<protein>
    <submittedName>
        <fullName evidence="1">Uncharacterized protein</fullName>
    </submittedName>
</protein>
<dbReference type="KEGG" id="glo:Glov_0022"/>
<dbReference type="EMBL" id="CP001089">
    <property type="protein sequence ID" value="ACD93760.1"/>
    <property type="molecule type" value="Genomic_DNA"/>
</dbReference>
<dbReference type="HOGENOM" id="CLU_887844_0_0_7"/>